<keyword evidence="4 9" id="KW-0269">Exonuclease</keyword>
<evidence type="ECO:0000256" key="5">
    <source>
        <dbReference type="ARBA" id="ARBA00023004"/>
    </source>
</evidence>
<dbReference type="GO" id="GO:0051536">
    <property type="term" value="F:iron-sulfur cluster binding"/>
    <property type="evidence" value="ECO:0007669"/>
    <property type="project" value="UniProtKB-KW"/>
</dbReference>
<evidence type="ECO:0000313" key="12">
    <source>
        <dbReference type="EMBL" id="RIB35416.1"/>
    </source>
</evidence>
<dbReference type="NCBIfam" id="TIGR00372">
    <property type="entry name" value="cas4"/>
    <property type="match status" value="1"/>
</dbReference>
<feature type="coiled-coil region" evidence="10">
    <location>
        <begin position="120"/>
        <end position="147"/>
    </location>
</feature>
<evidence type="ECO:0000313" key="13">
    <source>
        <dbReference type="Proteomes" id="UP000266622"/>
    </source>
</evidence>
<evidence type="ECO:0000256" key="2">
    <source>
        <dbReference type="ARBA" id="ARBA00022723"/>
    </source>
</evidence>
<comment type="similarity">
    <text evidence="9">Belongs to the CRISPR-associated exonuclease Cas4 family.</text>
</comment>
<keyword evidence="7 9" id="KW-0051">Antiviral defense</keyword>
<keyword evidence="3 9" id="KW-0378">Hydrolase</keyword>
<evidence type="ECO:0000256" key="10">
    <source>
        <dbReference type="SAM" id="Coils"/>
    </source>
</evidence>
<protein>
    <recommendedName>
        <fullName evidence="9">CRISPR-associated exonuclease Cas4</fullName>
        <ecNumber evidence="9">3.1.12.1</ecNumber>
    </recommendedName>
</protein>
<dbReference type="PANTHER" id="PTHR37168:SF2">
    <property type="entry name" value="CRISPR-ASSOCIATED EXONUCLEASE CAS4"/>
    <property type="match status" value="1"/>
</dbReference>
<keyword evidence="10" id="KW-0175">Coiled coil</keyword>
<accession>A0A397WRY3</accession>
<evidence type="ECO:0000256" key="6">
    <source>
        <dbReference type="ARBA" id="ARBA00023014"/>
    </source>
</evidence>
<dbReference type="InterPro" id="IPR022765">
    <property type="entry name" value="Dna2/Cas4_DUF83"/>
</dbReference>
<evidence type="ECO:0000256" key="1">
    <source>
        <dbReference type="ARBA" id="ARBA00022722"/>
    </source>
</evidence>
<keyword evidence="1 9" id="KW-0540">Nuclease</keyword>
<dbReference type="Gene3D" id="3.90.320.10">
    <property type="match status" value="1"/>
</dbReference>
<dbReference type="Pfam" id="PF01930">
    <property type="entry name" value="Cas_Cas4"/>
    <property type="match status" value="1"/>
</dbReference>
<comment type="cofactor">
    <cofactor evidence="9">
        <name>iron-sulfur cluster</name>
        <dbReference type="ChEBI" id="CHEBI:30408"/>
    </cofactor>
</comment>
<organism evidence="12 13">
    <name type="scientific">Candidatus Nanoclepta minutus</name>
    <dbReference type="NCBI Taxonomy" id="1940235"/>
    <lineage>
        <taxon>Archaea</taxon>
        <taxon>Nanobdellota</taxon>
        <taxon>Candidatus Nanoclepta</taxon>
    </lineage>
</organism>
<dbReference type="InterPro" id="IPR013343">
    <property type="entry name" value="CRISPR-assoc_prot_Cas4"/>
</dbReference>
<evidence type="ECO:0000256" key="3">
    <source>
        <dbReference type="ARBA" id="ARBA00022801"/>
    </source>
</evidence>
<keyword evidence="6 9" id="KW-0411">Iron-sulfur</keyword>
<evidence type="ECO:0000256" key="7">
    <source>
        <dbReference type="ARBA" id="ARBA00023118"/>
    </source>
</evidence>
<dbReference type="GO" id="GO:0051607">
    <property type="term" value="P:defense response to virus"/>
    <property type="evidence" value="ECO:0007669"/>
    <property type="project" value="UniProtKB-KW"/>
</dbReference>
<comment type="caution">
    <text evidence="12">The sequence shown here is derived from an EMBL/GenBank/DDBJ whole genome shotgun (WGS) entry which is preliminary data.</text>
</comment>
<name>A0A397WRY3_9ARCH</name>
<evidence type="ECO:0000256" key="9">
    <source>
        <dbReference type="RuleBase" id="RU365022"/>
    </source>
</evidence>
<keyword evidence="5 9" id="KW-0408">Iron</keyword>
<dbReference type="EMBL" id="MWMI01000002">
    <property type="protein sequence ID" value="RIB35416.1"/>
    <property type="molecule type" value="Genomic_DNA"/>
</dbReference>
<sequence length="173" mass="21071">MKFESYSGGIYIYYYFVCKRKLWFYANKITMEDTSDLVQIGKYIELFYKEEKKHDRQIIIDNTISPDAIENKGDFLLVLEVKKSESFKEAALWQLKYYLWYLKNKGLNVRGKLVIPEEKKKEYIELTEEDERRIKEILNEIKEIIRQPRPPKVVKKPYCKYCSYRMLCWEDEL</sequence>
<reference evidence="12 13" key="1">
    <citation type="journal article" date="2018" name="Syst. Appl. Microbiol.">
        <title>A new symbiotic nanoarchaeote (Candidatus Nanoclepta minutus) and its host (Zestosphaera tikiterensis gen. nov., sp. nov.) from a New Zealand hot spring.</title>
        <authorList>
            <person name="St John E."/>
            <person name="Liu Y."/>
            <person name="Podar M."/>
            <person name="Stott M.B."/>
            <person name="Meneghin J."/>
            <person name="Chen Z."/>
            <person name="Lagutin K."/>
            <person name="Mitchell K."/>
            <person name="Reysenbach A.L."/>
        </authorList>
    </citation>
    <scope>NUCLEOTIDE SEQUENCE [LARGE SCALE GENOMIC DNA]</scope>
    <source>
        <strain evidence="12">NZ3</strain>
    </source>
</reference>
<feature type="domain" description="DUF83" evidence="11">
    <location>
        <begin position="9"/>
        <end position="169"/>
    </location>
</feature>
<proteinExistence type="inferred from homology"/>
<comment type="cofactor">
    <cofactor evidence="9">
        <name>Mg(2+)</name>
        <dbReference type="ChEBI" id="CHEBI:18420"/>
    </cofactor>
    <cofactor evidence="9">
        <name>Mn(2+)</name>
        <dbReference type="ChEBI" id="CHEBI:29035"/>
    </cofactor>
    <text evidence="9">Mg(2+) or Mn(2+) required for ssDNA cleavage activity.</text>
</comment>
<dbReference type="GO" id="GO:0004527">
    <property type="term" value="F:exonuclease activity"/>
    <property type="evidence" value="ECO:0007669"/>
    <property type="project" value="UniProtKB-KW"/>
</dbReference>
<evidence type="ECO:0000256" key="8">
    <source>
        <dbReference type="ARBA" id="ARBA00023211"/>
    </source>
</evidence>
<dbReference type="GO" id="GO:0046872">
    <property type="term" value="F:metal ion binding"/>
    <property type="evidence" value="ECO:0007669"/>
    <property type="project" value="UniProtKB-KW"/>
</dbReference>
<comment type="function">
    <text evidence="9">CRISPR (clustered regularly interspaced short palindromic repeat) is an adaptive immune system that provides protection against mobile genetic elements (viruses, transposable elements and conjugative plasmids). CRISPR clusters contain sequences complementary to antecedent mobile elements and target invading nucleic acids. CRISPR clusters are transcribed and processed into CRISPR RNA (crRNA).</text>
</comment>
<keyword evidence="8 9" id="KW-0464">Manganese</keyword>
<dbReference type="AlphaFoldDB" id="A0A397WRY3"/>
<dbReference type="Proteomes" id="UP000266622">
    <property type="component" value="Unassembled WGS sequence"/>
</dbReference>
<evidence type="ECO:0000259" key="11">
    <source>
        <dbReference type="Pfam" id="PF01930"/>
    </source>
</evidence>
<keyword evidence="2 9" id="KW-0479">Metal-binding</keyword>
<dbReference type="PANTHER" id="PTHR37168">
    <property type="entry name" value="CRISPR-ASSOCIATED EXONUCLEASE CAS4"/>
    <property type="match status" value="1"/>
</dbReference>
<dbReference type="InterPro" id="IPR011604">
    <property type="entry name" value="PDDEXK-like_dom_sf"/>
</dbReference>
<dbReference type="EC" id="3.1.12.1" evidence="9"/>
<evidence type="ECO:0000256" key="4">
    <source>
        <dbReference type="ARBA" id="ARBA00022839"/>
    </source>
</evidence>
<gene>
    <name evidence="12" type="ORF">BXU00_01460</name>
</gene>